<evidence type="ECO:0000313" key="1">
    <source>
        <dbReference type="EMBL" id="KAJ3835496.1"/>
    </source>
</evidence>
<organism evidence="1 2">
    <name type="scientific">Lentinula raphanica</name>
    <dbReference type="NCBI Taxonomy" id="153919"/>
    <lineage>
        <taxon>Eukaryota</taxon>
        <taxon>Fungi</taxon>
        <taxon>Dikarya</taxon>
        <taxon>Basidiomycota</taxon>
        <taxon>Agaricomycotina</taxon>
        <taxon>Agaricomycetes</taxon>
        <taxon>Agaricomycetidae</taxon>
        <taxon>Agaricales</taxon>
        <taxon>Marasmiineae</taxon>
        <taxon>Omphalotaceae</taxon>
        <taxon>Lentinula</taxon>
    </lineage>
</organism>
<dbReference type="AlphaFoldDB" id="A0AA38P3F2"/>
<comment type="caution">
    <text evidence="1">The sequence shown here is derived from an EMBL/GenBank/DDBJ whole genome shotgun (WGS) entry which is preliminary data.</text>
</comment>
<reference evidence="1" key="1">
    <citation type="submission" date="2022-08" db="EMBL/GenBank/DDBJ databases">
        <authorList>
            <consortium name="DOE Joint Genome Institute"/>
            <person name="Min B."/>
            <person name="Riley R."/>
            <person name="Sierra-Patev S."/>
            <person name="Naranjo-Ortiz M."/>
            <person name="Looney B."/>
            <person name="Konkel Z."/>
            <person name="Slot J.C."/>
            <person name="Sakamoto Y."/>
            <person name="Steenwyk J.L."/>
            <person name="Rokas A."/>
            <person name="Carro J."/>
            <person name="Camarero S."/>
            <person name="Ferreira P."/>
            <person name="Molpeceres G."/>
            <person name="Ruiz-Duenas F.J."/>
            <person name="Serrano A."/>
            <person name="Henrissat B."/>
            <person name="Drula E."/>
            <person name="Hughes K.W."/>
            <person name="Mata J.L."/>
            <person name="Ishikawa N.K."/>
            <person name="Vargas-Isla R."/>
            <person name="Ushijima S."/>
            <person name="Smith C.A."/>
            <person name="Ahrendt S."/>
            <person name="Andreopoulos W."/>
            <person name="He G."/>
            <person name="Labutti K."/>
            <person name="Lipzen A."/>
            <person name="Ng V."/>
            <person name="Sandor L."/>
            <person name="Barry K."/>
            <person name="Martinez A.T."/>
            <person name="Xiao Y."/>
            <person name="Gibbons J.G."/>
            <person name="Terashima K."/>
            <person name="Hibbett D.S."/>
            <person name="Grigoriev I.V."/>
        </authorList>
    </citation>
    <scope>NUCLEOTIDE SEQUENCE</scope>
    <source>
        <strain evidence="1">TFB9207</strain>
    </source>
</reference>
<evidence type="ECO:0000313" key="2">
    <source>
        <dbReference type="Proteomes" id="UP001163846"/>
    </source>
</evidence>
<sequence>MLFASTDNIVIVREEDYICAFREFSDMGGVHALAVHPYKKFLFTPIEDPNTLPPTVSADNSSAQIFRLVTTDPDGSVSGERLVYCQEYSEPVSDLGSISESNVVASGTMLQDSYHQEEANPYSTMSEVDPADVELFETLLAQASVGIPEPTPDLSWMNTIDTSASGQVSSELPNGADVEQLQEWLLRNNIECDPSSFNGMQETEFNIGDSSVSQAFF</sequence>
<protein>
    <submittedName>
        <fullName evidence="1">Uncharacterized protein</fullName>
    </submittedName>
</protein>
<accession>A0AA38P3F2</accession>
<gene>
    <name evidence="1" type="ORF">F5878DRAFT_727475</name>
</gene>
<name>A0AA38P3F2_9AGAR</name>
<dbReference type="EMBL" id="MU806406">
    <property type="protein sequence ID" value="KAJ3835496.1"/>
    <property type="molecule type" value="Genomic_DNA"/>
</dbReference>
<keyword evidence="2" id="KW-1185">Reference proteome</keyword>
<dbReference type="Proteomes" id="UP001163846">
    <property type="component" value="Unassembled WGS sequence"/>
</dbReference>
<proteinExistence type="predicted"/>